<gene>
    <name evidence="2" type="ORF">FHX42_003896</name>
</gene>
<dbReference type="RefSeq" id="WP_182545707.1">
    <property type="nucleotide sequence ID" value="NZ_JACGWZ010000005.1"/>
</dbReference>
<evidence type="ECO:0000313" key="3">
    <source>
        <dbReference type="Proteomes" id="UP000569329"/>
    </source>
</evidence>
<sequence length="60" mass="6276">MSNQATHDQHVTDHVSTEGGRACPPPVGLVAPCGSGRKRRQRALGSTGVITADLFGRSFS</sequence>
<keyword evidence="3" id="KW-1185">Reference proteome</keyword>
<reference evidence="2 3" key="1">
    <citation type="submission" date="2020-07" db="EMBL/GenBank/DDBJ databases">
        <title>Sequencing the genomes of 1000 actinobacteria strains.</title>
        <authorList>
            <person name="Klenk H.-P."/>
        </authorList>
    </citation>
    <scope>NUCLEOTIDE SEQUENCE [LARGE SCALE GENOMIC DNA]</scope>
    <source>
        <strain evidence="2 3">DSM 45975</strain>
    </source>
</reference>
<dbReference type="EMBL" id="JACGWZ010000005">
    <property type="protein sequence ID" value="MBA8826520.1"/>
    <property type="molecule type" value="Genomic_DNA"/>
</dbReference>
<proteinExistence type="predicted"/>
<evidence type="ECO:0000313" key="2">
    <source>
        <dbReference type="EMBL" id="MBA8826520.1"/>
    </source>
</evidence>
<evidence type="ECO:0000256" key="1">
    <source>
        <dbReference type="SAM" id="MobiDB-lite"/>
    </source>
</evidence>
<protein>
    <submittedName>
        <fullName evidence="2">Uncharacterized protein</fullName>
    </submittedName>
</protein>
<dbReference type="Proteomes" id="UP000569329">
    <property type="component" value="Unassembled WGS sequence"/>
</dbReference>
<accession>A0A839E0A0</accession>
<feature type="compositionally biased region" description="Basic and acidic residues" evidence="1">
    <location>
        <begin position="7"/>
        <end position="16"/>
    </location>
</feature>
<comment type="caution">
    <text evidence="2">The sequence shown here is derived from an EMBL/GenBank/DDBJ whole genome shotgun (WGS) entry which is preliminary data.</text>
</comment>
<dbReference type="AlphaFoldDB" id="A0A839E0A0"/>
<name>A0A839E0A0_9PSEU</name>
<feature type="region of interest" description="Disordered" evidence="1">
    <location>
        <begin position="1"/>
        <end position="27"/>
    </location>
</feature>
<organism evidence="2 3">
    <name type="scientific">Halosaccharopolyspora lacisalsi</name>
    <dbReference type="NCBI Taxonomy" id="1000566"/>
    <lineage>
        <taxon>Bacteria</taxon>
        <taxon>Bacillati</taxon>
        <taxon>Actinomycetota</taxon>
        <taxon>Actinomycetes</taxon>
        <taxon>Pseudonocardiales</taxon>
        <taxon>Pseudonocardiaceae</taxon>
        <taxon>Halosaccharopolyspora</taxon>
    </lineage>
</organism>